<feature type="domain" description="Type II secretion system protein GspF" evidence="8">
    <location>
        <begin position="195"/>
        <end position="312"/>
    </location>
</feature>
<dbReference type="PANTHER" id="PTHR30012:SF0">
    <property type="entry name" value="TYPE II SECRETION SYSTEM PROTEIN F-RELATED"/>
    <property type="match status" value="1"/>
</dbReference>
<evidence type="ECO:0000256" key="7">
    <source>
        <dbReference type="SAM" id="Phobius"/>
    </source>
</evidence>
<keyword evidence="5 7" id="KW-1133">Transmembrane helix</keyword>
<dbReference type="EMBL" id="VAUV01000002">
    <property type="protein sequence ID" value="TLD72417.1"/>
    <property type="molecule type" value="Genomic_DNA"/>
</dbReference>
<sequence>MTNQQRATLYHEFAKLLAAGLHADRSIDLLLEQRPAAPVKKFLRGIQKGLEQHLGFTESIAKYNASTVSKLETSLLSAGEHGGRLENACEHLARYFELRQKSIDKVLGALIYPIILLHLGLILPDFITYFSGTPIQQIVPHLIVRLIILWGFLAAIAILWEQGAKAATNSTSADSLIGMIPLIGSINRHWALARFCQVFHTGLLAALNISETLKLAGAASQSALLNQGATKAAKEVVAGKPLTEALKSGNAFPRSFLNAVNTAETTGTLDTEMGRWAQIEGDLAARSQDRAAEWLPRIFYVIVVLYIASRIIGIFQGLYGEGSAINELLNAY</sequence>
<feature type="transmembrane region" description="Helical" evidence="7">
    <location>
        <begin position="298"/>
        <end position="319"/>
    </location>
</feature>
<comment type="subcellular location">
    <subcellularLocation>
        <location evidence="1">Cell membrane</location>
        <topology evidence="1">Multi-pass membrane protein</topology>
    </subcellularLocation>
</comment>
<protein>
    <recommendedName>
        <fullName evidence="8">Type II secretion system protein GspF domain-containing protein</fullName>
    </recommendedName>
</protein>
<comment type="caution">
    <text evidence="9">The sequence shown here is derived from an EMBL/GenBank/DDBJ whole genome shotgun (WGS) entry which is preliminary data.</text>
</comment>
<feature type="transmembrane region" description="Helical" evidence="7">
    <location>
        <begin position="106"/>
        <end position="130"/>
    </location>
</feature>
<dbReference type="OrthoDB" id="181324at2"/>
<keyword evidence="3" id="KW-1003">Cell membrane</keyword>
<dbReference type="Gene3D" id="1.20.81.30">
    <property type="entry name" value="Type II secretion system (T2SS), domain F"/>
    <property type="match status" value="2"/>
</dbReference>
<name>A0A5R8KJI2_9BACT</name>
<dbReference type="Pfam" id="PF00482">
    <property type="entry name" value="T2SSF"/>
    <property type="match status" value="2"/>
</dbReference>
<organism evidence="9 10">
    <name type="scientific">Phragmitibacter flavus</name>
    <dbReference type="NCBI Taxonomy" id="2576071"/>
    <lineage>
        <taxon>Bacteria</taxon>
        <taxon>Pseudomonadati</taxon>
        <taxon>Verrucomicrobiota</taxon>
        <taxon>Verrucomicrobiia</taxon>
        <taxon>Verrucomicrobiales</taxon>
        <taxon>Verrucomicrobiaceae</taxon>
        <taxon>Phragmitibacter</taxon>
    </lineage>
</organism>
<keyword evidence="4 7" id="KW-0812">Transmembrane</keyword>
<evidence type="ECO:0000256" key="2">
    <source>
        <dbReference type="ARBA" id="ARBA00005745"/>
    </source>
</evidence>
<feature type="domain" description="Type II secretion system protein GspF" evidence="8">
    <location>
        <begin position="11"/>
        <end position="124"/>
    </location>
</feature>
<evidence type="ECO:0000256" key="6">
    <source>
        <dbReference type="ARBA" id="ARBA00023136"/>
    </source>
</evidence>
<dbReference type="AlphaFoldDB" id="A0A5R8KJI2"/>
<evidence type="ECO:0000313" key="9">
    <source>
        <dbReference type="EMBL" id="TLD72417.1"/>
    </source>
</evidence>
<dbReference type="GO" id="GO:0005886">
    <property type="term" value="C:plasma membrane"/>
    <property type="evidence" value="ECO:0007669"/>
    <property type="project" value="UniProtKB-SubCell"/>
</dbReference>
<evidence type="ECO:0000256" key="5">
    <source>
        <dbReference type="ARBA" id="ARBA00022989"/>
    </source>
</evidence>
<dbReference type="PANTHER" id="PTHR30012">
    <property type="entry name" value="GENERAL SECRETION PATHWAY PROTEIN"/>
    <property type="match status" value="1"/>
</dbReference>
<evidence type="ECO:0000313" key="10">
    <source>
        <dbReference type="Proteomes" id="UP000306196"/>
    </source>
</evidence>
<dbReference type="RefSeq" id="WP_138084772.1">
    <property type="nucleotide sequence ID" value="NZ_VAUV01000002.1"/>
</dbReference>
<dbReference type="InterPro" id="IPR003004">
    <property type="entry name" value="GspF/PilC"/>
</dbReference>
<comment type="similarity">
    <text evidence="2">Belongs to the GSP F family.</text>
</comment>
<dbReference type="Proteomes" id="UP000306196">
    <property type="component" value="Unassembled WGS sequence"/>
</dbReference>
<dbReference type="InterPro" id="IPR042094">
    <property type="entry name" value="T2SS_GspF_sf"/>
</dbReference>
<gene>
    <name evidence="9" type="ORF">FEM03_03405</name>
</gene>
<feature type="transmembrane region" description="Helical" evidence="7">
    <location>
        <begin position="142"/>
        <end position="160"/>
    </location>
</feature>
<keyword evidence="6 7" id="KW-0472">Membrane</keyword>
<dbReference type="InterPro" id="IPR018076">
    <property type="entry name" value="T2SS_GspF_dom"/>
</dbReference>
<keyword evidence="10" id="KW-1185">Reference proteome</keyword>
<proteinExistence type="inferred from homology"/>
<accession>A0A5R8KJI2</accession>
<reference evidence="9 10" key="1">
    <citation type="submission" date="2019-05" db="EMBL/GenBank/DDBJ databases">
        <title>Verrucobacter flavum gen. nov., sp. nov. a new member of the family Verrucomicrobiaceae.</title>
        <authorList>
            <person name="Szuroczki S."/>
            <person name="Abbaszade G."/>
            <person name="Szabo A."/>
            <person name="Felfoldi T."/>
            <person name="Schumann P."/>
            <person name="Boka K."/>
            <person name="Keki Z."/>
            <person name="Toumi M."/>
            <person name="Toth E."/>
        </authorList>
    </citation>
    <scope>NUCLEOTIDE SEQUENCE [LARGE SCALE GENOMIC DNA]</scope>
    <source>
        <strain evidence="9 10">MG-N-17</strain>
    </source>
</reference>
<evidence type="ECO:0000256" key="1">
    <source>
        <dbReference type="ARBA" id="ARBA00004651"/>
    </source>
</evidence>
<evidence type="ECO:0000256" key="3">
    <source>
        <dbReference type="ARBA" id="ARBA00022475"/>
    </source>
</evidence>
<evidence type="ECO:0000259" key="8">
    <source>
        <dbReference type="Pfam" id="PF00482"/>
    </source>
</evidence>
<evidence type="ECO:0000256" key="4">
    <source>
        <dbReference type="ARBA" id="ARBA00022692"/>
    </source>
</evidence>